<dbReference type="OrthoDB" id="70840at2"/>
<keyword evidence="5" id="KW-1185">Reference proteome</keyword>
<dbReference type="InterPro" id="IPR016181">
    <property type="entry name" value="Acyl_CoA_acyltransferase"/>
</dbReference>
<accession>A0A239HKF4</accession>
<dbReference type="PANTHER" id="PTHR43877">
    <property type="entry name" value="AMINOALKYLPHOSPHONATE N-ACETYLTRANSFERASE-RELATED-RELATED"/>
    <property type="match status" value="1"/>
</dbReference>
<dbReference type="RefSeq" id="WP_089298168.1">
    <property type="nucleotide sequence ID" value="NZ_BOMU01000103.1"/>
</dbReference>
<evidence type="ECO:0000313" key="5">
    <source>
        <dbReference type="Proteomes" id="UP000198415"/>
    </source>
</evidence>
<evidence type="ECO:0000256" key="1">
    <source>
        <dbReference type="ARBA" id="ARBA00022679"/>
    </source>
</evidence>
<proteinExistence type="predicted"/>
<sequence length="149" mass="15978">MLIESRPALDPELAALVTAQQRELAEAGAGTGRIFEPHDDVEYLIGVVNGRAVACAAWQALEDGVAEMLRMYVRPAYRGRGLARQMIVAVEEEALAVGRPVIQLATDLHLPAAIALYQSSGYRQIPAFGDHAGDPGSVCFAKRLPALVQ</sequence>
<dbReference type="PANTHER" id="PTHR43877:SF2">
    <property type="entry name" value="AMINOALKYLPHOSPHONATE N-ACETYLTRANSFERASE-RELATED"/>
    <property type="match status" value="1"/>
</dbReference>
<feature type="domain" description="N-acetyltransferase" evidence="3">
    <location>
        <begin position="3"/>
        <end position="145"/>
    </location>
</feature>
<keyword evidence="2" id="KW-0012">Acyltransferase</keyword>
<organism evidence="4 5">
    <name type="scientific">Actinoplanes regularis</name>
    <dbReference type="NCBI Taxonomy" id="52697"/>
    <lineage>
        <taxon>Bacteria</taxon>
        <taxon>Bacillati</taxon>
        <taxon>Actinomycetota</taxon>
        <taxon>Actinomycetes</taxon>
        <taxon>Micromonosporales</taxon>
        <taxon>Micromonosporaceae</taxon>
        <taxon>Actinoplanes</taxon>
    </lineage>
</organism>
<dbReference type="InterPro" id="IPR000182">
    <property type="entry name" value="GNAT_dom"/>
</dbReference>
<dbReference type="Gene3D" id="3.40.630.30">
    <property type="match status" value="1"/>
</dbReference>
<gene>
    <name evidence="4" type="ORF">SAMN06264365_12524</name>
</gene>
<evidence type="ECO:0000256" key="2">
    <source>
        <dbReference type="ARBA" id="ARBA00023315"/>
    </source>
</evidence>
<keyword evidence="1 4" id="KW-0808">Transferase</keyword>
<dbReference type="SUPFAM" id="SSF55729">
    <property type="entry name" value="Acyl-CoA N-acyltransferases (Nat)"/>
    <property type="match status" value="1"/>
</dbReference>
<protein>
    <submittedName>
        <fullName evidence="4">Acetyltransferase (GNAT) family protein</fullName>
    </submittedName>
</protein>
<dbReference type="CDD" id="cd04301">
    <property type="entry name" value="NAT_SF"/>
    <property type="match status" value="1"/>
</dbReference>
<dbReference type="PROSITE" id="PS51186">
    <property type="entry name" value="GNAT"/>
    <property type="match status" value="1"/>
</dbReference>
<dbReference type="Pfam" id="PF00583">
    <property type="entry name" value="Acetyltransf_1"/>
    <property type="match status" value="1"/>
</dbReference>
<reference evidence="4 5" key="1">
    <citation type="submission" date="2017-06" db="EMBL/GenBank/DDBJ databases">
        <authorList>
            <person name="Kim H.J."/>
            <person name="Triplett B.A."/>
        </authorList>
    </citation>
    <scope>NUCLEOTIDE SEQUENCE [LARGE SCALE GENOMIC DNA]</scope>
    <source>
        <strain evidence="4 5">DSM 43151</strain>
    </source>
</reference>
<evidence type="ECO:0000259" key="3">
    <source>
        <dbReference type="PROSITE" id="PS51186"/>
    </source>
</evidence>
<dbReference type="InterPro" id="IPR050832">
    <property type="entry name" value="Bact_Acetyltransf"/>
</dbReference>
<dbReference type="EMBL" id="FZNR01000025">
    <property type="protein sequence ID" value="SNS81876.1"/>
    <property type="molecule type" value="Genomic_DNA"/>
</dbReference>
<name>A0A239HKF4_9ACTN</name>
<dbReference type="Proteomes" id="UP000198415">
    <property type="component" value="Unassembled WGS sequence"/>
</dbReference>
<dbReference type="AlphaFoldDB" id="A0A239HKF4"/>
<evidence type="ECO:0000313" key="4">
    <source>
        <dbReference type="EMBL" id="SNS81876.1"/>
    </source>
</evidence>
<dbReference type="GO" id="GO:0016747">
    <property type="term" value="F:acyltransferase activity, transferring groups other than amino-acyl groups"/>
    <property type="evidence" value="ECO:0007669"/>
    <property type="project" value="InterPro"/>
</dbReference>